<evidence type="ECO:0000256" key="7">
    <source>
        <dbReference type="ARBA" id="ARBA00022801"/>
    </source>
</evidence>
<dbReference type="GO" id="GO:0016787">
    <property type="term" value="F:hydrolase activity"/>
    <property type="evidence" value="ECO:0007669"/>
    <property type="project" value="UniProtKB-KW"/>
</dbReference>
<evidence type="ECO:0000313" key="15">
    <source>
        <dbReference type="Proteomes" id="UP001152747"/>
    </source>
</evidence>
<evidence type="ECO:0000256" key="4">
    <source>
        <dbReference type="ARBA" id="ARBA00022722"/>
    </source>
</evidence>
<keyword evidence="15" id="KW-1185">Reference proteome</keyword>
<reference evidence="14" key="1">
    <citation type="submission" date="2022-11" db="EMBL/GenBank/DDBJ databases">
        <authorList>
            <person name="Kikuchi T."/>
        </authorList>
    </citation>
    <scope>NUCLEOTIDE SEQUENCE</scope>
    <source>
        <strain evidence="14">PS1010</strain>
    </source>
</reference>
<comment type="caution">
    <text evidence="14">The sequence shown here is derived from an EMBL/GenBank/DDBJ whole genome shotgun (WGS) entry which is preliminary data.</text>
</comment>
<sequence>MQIIQFATDNKNYTLYYIDFQFLLILWKCLRSHVIIVFFFQGIAIDLQFVIGSTESIETAFILNSSPDFDFAAITVAALTATQPTFSLNGDSITLAVSTQTVSGSIVVDKVGVSFGGSASGTTKHHSGSETTKKPSGNDADLQTLVDKMWNEDQDRPTGNQVTMNWGSHISGKSGTKQANLFTTVDETLFTKKQYSDLITTYDKDLFTADVCTAEPAMAGFRKQYLQTVFDTFTATPMFTDAFAYLQSKSVKETSSLDNFKTKVLWPLWFGTYTRCKGALGSSGWEHVFSGEVRSGDVDGQHDWVRYYLQQKADKMVYEGYYDHFDNIIGTFQYTWMGNLKPKGGFFTGSSPAFDFSILSVCALVHGNGGNCHFNVEGHAITVTSYTQQCGDGSGTCLSTAYPSG</sequence>
<keyword evidence="8 11" id="KW-0694">RNA-binding</keyword>
<dbReference type="GO" id="GO:0003723">
    <property type="term" value="F:RNA binding"/>
    <property type="evidence" value="ECO:0007669"/>
    <property type="project" value="UniProtKB-UniRule"/>
</dbReference>
<proteinExistence type="inferred from homology"/>
<evidence type="ECO:0000256" key="1">
    <source>
        <dbReference type="ARBA" id="ARBA00001936"/>
    </source>
</evidence>
<organism evidence="14 15">
    <name type="scientific">Caenorhabditis angaria</name>
    <dbReference type="NCBI Taxonomy" id="860376"/>
    <lineage>
        <taxon>Eukaryota</taxon>
        <taxon>Metazoa</taxon>
        <taxon>Ecdysozoa</taxon>
        <taxon>Nematoda</taxon>
        <taxon>Chromadorea</taxon>
        <taxon>Rhabditida</taxon>
        <taxon>Rhabditina</taxon>
        <taxon>Rhabditomorpha</taxon>
        <taxon>Rhabditoidea</taxon>
        <taxon>Rhabditidae</taxon>
        <taxon>Peloderinae</taxon>
        <taxon>Caenorhabditis</taxon>
    </lineage>
</organism>
<dbReference type="InterPro" id="IPR018998">
    <property type="entry name" value="EndoU_C"/>
</dbReference>
<dbReference type="GO" id="GO:0016829">
    <property type="term" value="F:lyase activity"/>
    <property type="evidence" value="ECO:0007669"/>
    <property type="project" value="UniProtKB-KW"/>
</dbReference>
<keyword evidence="4 11" id="KW-0540">Nuclease</keyword>
<dbReference type="PANTHER" id="PTHR12439:SF42">
    <property type="entry name" value="ENDORIBONUCLEASE-RELATED"/>
    <property type="match status" value="1"/>
</dbReference>
<dbReference type="AlphaFoldDB" id="A0A9P1N876"/>
<comment type="similarity">
    <text evidence="2 11">Belongs to the ENDOU family.</text>
</comment>
<dbReference type="InterPro" id="IPR039787">
    <property type="entry name" value="ENDOU"/>
</dbReference>
<dbReference type="GO" id="GO:0046872">
    <property type="term" value="F:metal ion binding"/>
    <property type="evidence" value="ECO:0007669"/>
    <property type="project" value="UniProtKB-UniRule"/>
</dbReference>
<dbReference type="GO" id="GO:0004521">
    <property type="term" value="F:RNA endonuclease activity"/>
    <property type="evidence" value="ECO:0007669"/>
    <property type="project" value="UniProtKB-UniRule"/>
</dbReference>
<evidence type="ECO:0000256" key="9">
    <source>
        <dbReference type="ARBA" id="ARBA00023211"/>
    </source>
</evidence>
<keyword evidence="6 11" id="KW-0255">Endonuclease</keyword>
<evidence type="ECO:0000256" key="2">
    <source>
        <dbReference type="ARBA" id="ARBA00010168"/>
    </source>
</evidence>
<feature type="domain" description="EndoU" evidence="13">
    <location>
        <begin position="138"/>
        <end position="405"/>
    </location>
</feature>
<dbReference type="Proteomes" id="UP001152747">
    <property type="component" value="Unassembled WGS sequence"/>
</dbReference>
<dbReference type="OrthoDB" id="430326at2759"/>
<name>A0A9P1N876_9PELO</name>
<comment type="cofactor">
    <cofactor evidence="1 11">
        <name>Mn(2+)</name>
        <dbReference type="ChEBI" id="CHEBI:29035"/>
    </cofactor>
</comment>
<dbReference type="PROSITE" id="PS51959">
    <property type="entry name" value="ENDOU"/>
    <property type="match status" value="1"/>
</dbReference>
<keyword evidence="7 11" id="KW-0378">Hydrolase</keyword>
<dbReference type="InterPro" id="IPR037227">
    <property type="entry name" value="EndoU-like"/>
</dbReference>
<gene>
    <name evidence="14" type="ORF">CAMP_LOCUS17416</name>
</gene>
<evidence type="ECO:0000256" key="8">
    <source>
        <dbReference type="ARBA" id="ARBA00022884"/>
    </source>
</evidence>
<evidence type="ECO:0000259" key="13">
    <source>
        <dbReference type="PROSITE" id="PS51959"/>
    </source>
</evidence>
<keyword evidence="10" id="KW-0456">Lyase</keyword>
<accession>A0A9P1N876</accession>
<evidence type="ECO:0000256" key="5">
    <source>
        <dbReference type="ARBA" id="ARBA00022723"/>
    </source>
</evidence>
<evidence type="ECO:0000256" key="12">
    <source>
        <dbReference type="SAM" id="MobiDB-lite"/>
    </source>
</evidence>
<evidence type="ECO:0000256" key="6">
    <source>
        <dbReference type="ARBA" id="ARBA00022759"/>
    </source>
</evidence>
<dbReference type="CDD" id="cd21159">
    <property type="entry name" value="XendoU"/>
    <property type="match status" value="1"/>
</dbReference>
<evidence type="ECO:0000313" key="14">
    <source>
        <dbReference type="EMBL" id="CAI5454779.1"/>
    </source>
</evidence>
<dbReference type="SUPFAM" id="SSF142877">
    <property type="entry name" value="EndoU-like"/>
    <property type="match status" value="1"/>
</dbReference>
<keyword evidence="5 11" id="KW-0479">Metal-binding</keyword>
<dbReference type="Pfam" id="PF09412">
    <property type="entry name" value="XendoU"/>
    <property type="match status" value="1"/>
</dbReference>
<dbReference type="EMBL" id="CANHGI010000006">
    <property type="protein sequence ID" value="CAI5454779.1"/>
    <property type="molecule type" value="Genomic_DNA"/>
</dbReference>
<comment type="subunit">
    <text evidence="3 11">Monomer.</text>
</comment>
<protein>
    <recommendedName>
        <fullName evidence="13">EndoU domain-containing protein</fullName>
    </recommendedName>
</protein>
<keyword evidence="9 11" id="KW-0464">Manganese</keyword>
<dbReference type="PANTHER" id="PTHR12439">
    <property type="entry name" value="PLACENTAL PROTEIN 11-RELATED"/>
    <property type="match status" value="1"/>
</dbReference>
<feature type="region of interest" description="Disordered" evidence="12">
    <location>
        <begin position="119"/>
        <end position="139"/>
    </location>
</feature>
<evidence type="ECO:0000256" key="10">
    <source>
        <dbReference type="ARBA" id="ARBA00023239"/>
    </source>
</evidence>
<evidence type="ECO:0000256" key="11">
    <source>
        <dbReference type="RuleBase" id="RU367085"/>
    </source>
</evidence>
<evidence type="ECO:0000256" key="3">
    <source>
        <dbReference type="ARBA" id="ARBA00011245"/>
    </source>
</evidence>